<keyword evidence="1" id="KW-1133">Transmembrane helix</keyword>
<feature type="transmembrane region" description="Helical" evidence="1">
    <location>
        <begin position="304"/>
        <end position="326"/>
    </location>
</feature>
<protein>
    <submittedName>
        <fullName evidence="4">MgtC/SapB family protein</fullName>
    </submittedName>
</protein>
<name>A0A8T3V122_9ARCH</name>
<feature type="transmembrane region" description="Helical" evidence="1">
    <location>
        <begin position="346"/>
        <end position="364"/>
    </location>
</feature>
<evidence type="ECO:0000259" key="3">
    <source>
        <dbReference type="Pfam" id="PF13194"/>
    </source>
</evidence>
<dbReference type="EMBL" id="JADFAR010000029">
    <property type="protein sequence ID" value="MBE5728685.1"/>
    <property type="molecule type" value="Genomic_DNA"/>
</dbReference>
<evidence type="ECO:0000259" key="2">
    <source>
        <dbReference type="Pfam" id="PF02308"/>
    </source>
</evidence>
<feature type="transmembrane region" description="Helical" evidence="1">
    <location>
        <begin position="215"/>
        <end position="233"/>
    </location>
</feature>
<dbReference type="Pfam" id="PF13194">
    <property type="entry name" value="DUF4010"/>
    <property type="match status" value="1"/>
</dbReference>
<feature type="transmembrane region" description="Helical" evidence="1">
    <location>
        <begin position="100"/>
        <end position="119"/>
    </location>
</feature>
<feature type="transmembrane region" description="Helical" evidence="1">
    <location>
        <begin position="434"/>
        <end position="456"/>
    </location>
</feature>
<gene>
    <name evidence="4" type="ORF">IHE51_02385</name>
</gene>
<feature type="transmembrane region" description="Helical" evidence="1">
    <location>
        <begin position="131"/>
        <end position="164"/>
    </location>
</feature>
<dbReference type="Pfam" id="PF02308">
    <property type="entry name" value="MgtC"/>
    <property type="match status" value="1"/>
</dbReference>
<evidence type="ECO:0000313" key="4">
    <source>
        <dbReference type="EMBL" id="MBE5728685.1"/>
    </source>
</evidence>
<feature type="transmembrane region" description="Helical" evidence="1">
    <location>
        <begin position="239"/>
        <end position="261"/>
    </location>
</feature>
<evidence type="ECO:0000256" key="1">
    <source>
        <dbReference type="SAM" id="Phobius"/>
    </source>
</evidence>
<feature type="domain" description="MgtC/SapB/SrpB/YhiD N-terminal" evidence="2">
    <location>
        <begin position="49"/>
        <end position="173"/>
    </location>
</feature>
<comment type="caution">
    <text evidence="4">The sequence shown here is derived from an EMBL/GenBank/DDBJ whole genome shotgun (WGS) entry which is preliminary data.</text>
</comment>
<dbReference type="PANTHER" id="PTHR39084">
    <property type="entry name" value="MEMBRANE PROTEIN-RELATED"/>
    <property type="match status" value="1"/>
</dbReference>
<dbReference type="InterPro" id="IPR049177">
    <property type="entry name" value="MgtC_SapB_SrpB_YhiD_N"/>
</dbReference>
<sequence>MYPNGSKKLPLGRRVTNLIFLNGVERYKLGAVFGYIMLVNTFDQNILYLLLALALGSIIGLENEYRKSKGVRIFLGLRTSIFVAILGYLFGFLFLMLNNLIILVTGFGVISVIASLMYVEKSNIFKSPTATTFVSTLILFTIGVLTALGAYLYAIIITVLVAALSFYKIEMEEFVANITRTELIATLNLLIIALVVLPILPNYPIGPYEIFNPFQFWEIVVIVAVIFFIQYFASKMIKSGFFLSSLVGGIVSGTTIILIILNLSNQLKNKTKALIANGLFSSNFMMIITQIIVVFFFVTYSTATLVYFLPVTVTFFVLMALSLVLYGKNIKEEIKIKRSPLPLVPIFEFAIILFVVIIAADIAVKAVPQLLPATIFIASFANVIAASLTVGLLFAGHHISASYAALLLGLELIAAVLEKGIVGLFSKNKAFRNAIFTYSIAFSAVLSIVAYLSFAYGI</sequence>
<proteinExistence type="predicted"/>
<keyword evidence="1" id="KW-0812">Transmembrane</keyword>
<dbReference type="AlphaFoldDB" id="A0A8T3V122"/>
<feature type="transmembrane region" description="Helical" evidence="1">
    <location>
        <begin position="273"/>
        <end position="298"/>
    </location>
</feature>
<keyword evidence="1" id="KW-0472">Membrane</keyword>
<feature type="transmembrane region" description="Helical" evidence="1">
    <location>
        <begin position="73"/>
        <end position="94"/>
    </location>
</feature>
<feature type="transmembrane region" description="Helical" evidence="1">
    <location>
        <begin position="45"/>
        <end position="61"/>
    </location>
</feature>
<evidence type="ECO:0000313" key="5">
    <source>
        <dbReference type="Proteomes" id="UP000718571"/>
    </source>
</evidence>
<accession>A0A8T3V122</accession>
<dbReference type="Proteomes" id="UP000718571">
    <property type="component" value="Unassembled WGS sequence"/>
</dbReference>
<feature type="transmembrane region" description="Helical" evidence="1">
    <location>
        <begin position="370"/>
        <end position="394"/>
    </location>
</feature>
<feature type="domain" description="DUF4010" evidence="3">
    <location>
        <begin position="221"/>
        <end position="423"/>
    </location>
</feature>
<organism evidence="4 5">
    <name type="scientific">Candidatus Acidifodinimicrobium mancum</name>
    <dbReference type="NCBI Taxonomy" id="2898728"/>
    <lineage>
        <taxon>Archaea</taxon>
        <taxon>Candidatus Parvarchaeota</taxon>
        <taxon>Candidatus Acidifodinimicrobiaceae</taxon>
        <taxon>Candidatus Acidifodinimicrobium</taxon>
    </lineage>
</organism>
<feature type="transmembrane region" description="Helical" evidence="1">
    <location>
        <begin position="184"/>
        <end position="203"/>
    </location>
</feature>
<reference evidence="4 5" key="1">
    <citation type="submission" date="2020-09" db="EMBL/GenBank/DDBJ databases">
        <title>Genomic characterization of a novel Parvarchaeota family in acid mine drainage sediments.</title>
        <authorList>
            <person name="Luo Z.-H."/>
        </authorList>
    </citation>
    <scope>NUCLEOTIDE SEQUENCE [LARGE SCALE GENOMIC DNA]</scope>
    <source>
        <strain evidence="4">MAS1_bins.189</strain>
    </source>
</reference>
<dbReference type="InterPro" id="IPR025105">
    <property type="entry name" value="DUF4010"/>
</dbReference>
<dbReference type="PANTHER" id="PTHR39084:SF1">
    <property type="entry name" value="DUF4010 DOMAIN-CONTAINING PROTEIN"/>
    <property type="match status" value="1"/>
</dbReference>
<feature type="transmembrane region" description="Helical" evidence="1">
    <location>
        <begin position="401"/>
        <end position="422"/>
    </location>
</feature>